<feature type="domain" description="Core Histone H2A/H2B/H3" evidence="10">
    <location>
        <begin position="21"/>
        <end position="83"/>
    </location>
</feature>
<name>A0AAW0HEN0_MYOGA</name>
<dbReference type="GO" id="GO:0005634">
    <property type="term" value="C:nucleus"/>
    <property type="evidence" value="ECO:0007669"/>
    <property type="project" value="UniProtKB-SubCell"/>
</dbReference>
<dbReference type="Pfam" id="PF00125">
    <property type="entry name" value="Histone"/>
    <property type="match status" value="1"/>
</dbReference>
<evidence type="ECO:0000256" key="8">
    <source>
        <dbReference type="ARBA" id="ARBA00023242"/>
    </source>
</evidence>
<keyword evidence="6" id="KW-0013">ADP-ribosylation</keyword>
<proteinExistence type="inferred from homology"/>
<keyword evidence="7" id="KW-0238">DNA-binding</keyword>
<dbReference type="InterPro" id="IPR000164">
    <property type="entry name" value="Histone_H3/CENP-A"/>
</dbReference>
<dbReference type="PANTHER" id="PTHR11426">
    <property type="entry name" value="HISTONE H3"/>
    <property type="match status" value="1"/>
</dbReference>
<keyword evidence="5" id="KW-0488">Methylation</keyword>
<keyword evidence="8" id="KW-0539">Nucleus</keyword>
<dbReference type="InterPro" id="IPR007125">
    <property type="entry name" value="H2A/H2B/H3"/>
</dbReference>
<dbReference type="Gene3D" id="1.10.20.10">
    <property type="entry name" value="Histone, subunit A"/>
    <property type="match status" value="1"/>
</dbReference>
<dbReference type="PRINTS" id="PR00622">
    <property type="entry name" value="HISTONEH3"/>
</dbReference>
<comment type="similarity">
    <text evidence="3">Belongs to the histone H3 family.</text>
</comment>
<dbReference type="SMART" id="SM00428">
    <property type="entry name" value="H3"/>
    <property type="match status" value="1"/>
</dbReference>
<evidence type="ECO:0000313" key="12">
    <source>
        <dbReference type="Proteomes" id="UP001488838"/>
    </source>
</evidence>
<sequence>MQPLRSNASAASRLLSSSRRGRLVREIAQDFKTDMGFQSVATGALQEASEAYLVRRFEATNLCAIRAKRVTIMSKDIPIARRICGERA</sequence>
<evidence type="ECO:0000256" key="2">
    <source>
        <dbReference type="ARBA" id="ARBA00004286"/>
    </source>
</evidence>
<keyword evidence="9" id="KW-0544">Nucleosome core</keyword>
<evidence type="ECO:0000256" key="9">
    <source>
        <dbReference type="ARBA" id="ARBA00023269"/>
    </source>
</evidence>
<dbReference type="GO" id="GO:0046982">
    <property type="term" value="F:protein heterodimerization activity"/>
    <property type="evidence" value="ECO:0007669"/>
    <property type="project" value="InterPro"/>
</dbReference>
<dbReference type="InterPro" id="IPR009072">
    <property type="entry name" value="Histone-fold"/>
</dbReference>
<organism evidence="11 12">
    <name type="scientific">Myodes glareolus</name>
    <name type="common">Bank vole</name>
    <name type="synonym">Clethrionomys glareolus</name>
    <dbReference type="NCBI Taxonomy" id="447135"/>
    <lineage>
        <taxon>Eukaryota</taxon>
        <taxon>Metazoa</taxon>
        <taxon>Chordata</taxon>
        <taxon>Craniata</taxon>
        <taxon>Vertebrata</taxon>
        <taxon>Euteleostomi</taxon>
        <taxon>Mammalia</taxon>
        <taxon>Eutheria</taxon>
        <taxon>Euarchontoglires</taxon>
        <taxon>Glires</taxon>
        <taxon>Rodentia</taxon>
        <taxon>Myomorpha</taxon>
        <taxon>Muroidea</taxon>
        <taxon>Cricetidae</taxon>
        <taxon>Arvicolinae</taxon>
        <taxon>Myodes</taxon>
    </lineage>
</organism>
<dbReference type="SUPFAM" id="SSF47113">
    <property type="entry name" value="Histone-fold"/>
    <property type="match status" value="1"/>
</dbReference>
<dbReference type="AlphaFoldDB" id="A0AAW0HEN0"/>
<evidence type="ECO:0000256" key="5">
    <source>
        <dbReference type="ARBA" id="ARBA00022481"/>
    </source>
</evidence>
<dbReference type="Proteomes" id="UP001488838">
    <property type="component" value="Unassembled WGS sequence"/>
</dbReference>
<dbReference type="FunFam" id="1.10.20.10:FF:000085">
    <property type="entry name" value="Histone H3.2"/>
    <property type="match status" value="1"/>
</dbReference>
<keyword evidence="12" id="KW-1185">Reference proteome</keyword>
<evidence type="ECO:0000256" key="1">
    <source>
        <dbReference type="ARBA" id="ARBA00004123"/>
    </source>
</evidence>
<reference evidence="11 12" key="1">
    <citation type="journal article" date="2023" name="bioRxiv">
        <title>Conserved and derived expression patterns and positive selection on dental genes reveal complex evolutionary context of ever-growing rodent molars.</title>
        <authorList>
            <person name="Calamari Z.T."/>
            <person name="Song A."/>
            <person name="Cohen E."/>
            <person name="Akter M."/>
            <person name="Roy R.D."/>
            <person name="Hallikas O."/>
            <person name="Christensen M.M."/>
            <person name="Li P."/>
            <person name="Marangoni P."/>
            <person name="Jernvall J."/>
            <person name="Klein O.D."/>
        </authorList>
    </citation>
    <scope>NUCLEOTIDE SEQUENCE [LARGE SCALE GENOMIC DNA]</scope>
    <source>
        <strain evidence="11">V071</strain>
    </source>
</reference>
<dbReference type="GO" id="GO:0003677">
    <property type="term" value="F:DNA binding"/>
    <property type="evidence" value="ECO:0007669"/>
    <property type="project" value="UniProtKB-KW"/>
</dbReference>
<dbReference type="EMBL" id="JBBHLL010000583">
    <property type="protein sequence ID" value="KAK7799928.1"/>
    <property type="molecule type" value="Genomic_DNA"/>
</dbReference>
<evidence type="ECO:0000256" key="3">
    <source>
        <dbReference type="ARBA" id="ARBA00010343"/>
    </source>
</evidence>
<evidence type="ECO:0000259" key="10">
    <source>
        <dbReference type="Pfam" id="PF00125"/>
    </source>
</evidence>
<comment type="caution">
    <text evidence="11">The sequence shown here is derived from an EMBL/GenBank/DDBJ whole genome shotgun (WGS) entry which is preliminary data.</text>
</comment>
<dbReference type="GO" id="GO:0030527">
    <property type="term" value="F:structural constituent of chromatin"/>
    <property type="evidence" value="ECO:0007669"/>
    <property type="project" value="InterPro"/>
</dbReference>
<comment type="subcellular location">
    <subcellularLocation>
        <location evidence="2">Chromosome</location>
    </subcellularLocation>
    <subcellularLocation>
        <location evidence="1">Nucleus</location>
    </subcellularLocation>
</comment>
<evidence type="ECO:0000256" key="7">
    <source>
        <dbReference type="ARBA" id="ARBA00023125"/>
    </source>
</evidence>
<gene>
    <name evidence="11" type="ORF">U0070_012019</name>
</gene>
<keyword evidence="4" id="KW-0158">Chromosome</keyword>
<dbReference type="GO" id="GO:0000786">
    <property type="term" value="C:nucleosome"/>
    <property type="evidence" value="ECO:0007669"/>
    <property type="project" value="UniProtKB-KW"/>
</dbReference>
<accession>A0AAW0HEN0</accession>
<protein>
    <recommendedName>
        <fullName evidence="10">Core Histone H2A/H2B/H3 domain-containing protein</fullName>
    </recommendedName>
</protein>
<evidence type="ECO:0000313" key="11">
    <source>
        <dbReference type="EMBL" id="KAK7799928.1"/>
    </source>
</evidence>
<evidence type="ECO:0000256" key="4">
    <source>
        <dbReference type="ARBA" id="ARBA00022454"/>
    </source>
</evidence>
<evidence type="ECO:0000256" key="6">
    <source>
        <dbReference type="ARBA" id="ARBA00022765"/>
    </source>
</evidence>